<sequence>MPGLHTFYDGSHLLEPLVPLLGFDTDKLNLLFCQLLSACVAFVFFKFFPPCPHQSAHTARLAILASVGIALCFFCFGWAIKHMFGLLSCSFVLLHFVPVRHVHRAVFTFAMGYLIFIHWYRWVVLRDYFLDVTGPMMVMVQKVTVLAFSLHDGSKNSEELSQIQSKEALRKVPPVLNFLAYTFQFQTVLTGPMVFYTEFMEFVSGENFSKVMKKEKLEENINQLNNNSIQNGKCLPGKVSVGVPSSVHAVLGKFLFSLFCAVLLFLFANSSDPLQIISASAWTLSWPRWLFLFWFLIFMQRVQYYYAWTMADAICNLSGLGFGGFTSDGQSKWDLVTNVDMWKVETAQSFKETLDGWNLKTMFWLRYVAYERTPKNYRTFSTYALSAVWHGFFMGYYLCFATGALITVGARTIRRFVRHHFQRNVILHHSYNFLTFAATKFALAYATFPFVTMQLSPGLVLYGRLYFLPHFLALFAIFALPRLMPQTNNPQKRRQEAESQ</sequence>
<feature type="transmembrane region" description="Helical" evidence="7">
    <location>
        <begin position="465"/>
        <end position="484"/>
    </location>
</feature>
<dbReference type="WBParaSite" id="Gr19_v10_g13394.t1">
    <property type="protein sequence ID" value="Gr19_v10_g13394.t1"/>
    <property type="gene ID" value="Gr19_v10_g13394"/>
</dbReference>
<keyword evidence="8" id="KW-1185">Reference proteome</keyword>
<reference evidence="9" key="1">
    <citation type="submission" date="2022-11" db="UniProtKB">
        <authorList>
            <consortium name="WormBaseParasite"/>
        </authorList>
    </citation>
    <scope>IDENTIFICATION</scope>
</reference>
<feature type="transmembrane region" description="Helical" evidence="7">
    <location>
        <begin position="101"/>
        <end position="120"/>
    </location>
</feature>
<feature type="transmembrane region" description="Helical" evidence="7">
    <location>
        <begin position="387"/>
        <end position="410"/>
    </location>
</feature>
<dbReference type="Proteomes" id="UP000887572">
    <property type="component" value="Unplaced"/>
</dbReference>
<protein>
    <submittedName>
        <fullName evidence="9">Uncharacterized protein</fullName>
    </submittedName>
</protein>
<dbReference type="AlphaFoldDB" id="A0A914H5D6"/>
<feature type="transmembrane region" description="Helical" evidence="7">
    <location>
        <begin position="274"/>
        <end position="297"/>
    </location>
</feature>
<dbReference type="GO" id="GO:0016746">
    <property type="term" value="F:acyltransferase activity"/>
    <property type="evidence" value="ECO:0007669"/>
    <property type="project" value="UniProtKB-KW"/>
</dbReference>
<proteinExistence type="predicted"/>
<keyword evidence="5 7" id="KW-0472">Membrane</keyword>
<name>A0A914H5D6_GLORO</name>
<feature type="transmembrane region" description="Helical" evidence="7">
    <location>
        <begin position="250"/>
        <end position="268"/>
    </location>
</feature>
<evidence type="ECO:0000256" key="6">
    <source>
        <dbReference type="ARBA" id="ARBA00023315"/>
    </source>
</evidence>
<evidence type="ECO:0000256" key="5">
    <source>
        <dbReference type="ARBA" id="ARBA00023136"/>
    </source>
</evidence>
<comment type="subcellular location">
    <subcellularLocation>
        <location evidence="1">Membrane</location>
        <topology evidence="1">Multi-pass membrane protein</topology>
    </subcellularLocation>
</comment>
<evidence type="ECO:0000313" key="9">
    <source>
        <dbReference type="WBParaSite" id="Gr19_v10_g13394.t1"/>
    </source>
</evidence>
<dbReference type="Pfam" id="PF03062">
    <property type="entry name" value="MBOAT"/>
    <property type="match status" value="1"/>
</dbReference>
<dbReference type="GO" id="GO:0016020">
    <property type="term" value="C:membrane"/>
    <property type="evidence" value="ECO:0007669"/>
    <property type="project" value="UniProtKB-SubCell"/>
</dbReference>
<keyword evidence="4 7" id="KW-1133">Transmembrane helix</keyword>
<keyword evidence="6" id="KW-0012">Acyltransferase</keyword>
<dbReference type="InterPro" id="IPR004299">
    <property type="entry name" value="MBOAT_fam"/>
</dbReference>
<keyword evidence="2" id="KW-0808">Transferase</keyword>
<evidence type="ECO:0000256" key="3">
    <source>
        <dbReference type="ARBA" id="ARBA00022692"/>
    </source>
</evidence>
<dbReference type="InterPro" id="IPR049941">
    <property type="entry name" value="LPLAT_7/PORCN-like"/>
</dbReference>
<feature type="transmembrane region" description="Helical" evidence="7">
    <location>
        <begin position="28"/>
        <end position="49"/>
    </location>
</feature>
<organism evidence="8 9">
    <name type="scientific">Globodera rostochiensis</name>
    <name type="common">Golden nematode worm</name>
    <name type="synonym">Heterodera rostochiensis</name>
    <dbReference type="NCBI Taxonomy" id="31243"/>
    <lineage>
        <taxon>Eukaryota</taxon>
        <taxon>Metazoa</taxon>
        <taxon>Ecdysozoa</taxon>
        <taxon>Nematoda</taxon>
        <taxon>Chromadorea</taxon>
        <taxon>Rhabditida</taxon>
        <taxon>Tylenchina</taxon>
        <taxon>Tylenchomorpha</taxon>
        <taxon>Tylenchoidea</taxon>
        <taxon>Heteroderidae</taxon>
        <taxon>Heteroderinae</taxon>
        <taxon>Globodera</taxon>
    </lineage>
</organism>
<dbReference type="PANTHER" id="PTHR13906:SF4">
    <property type="entry name" value="LYSOPHOSPHOLIPID ACYLTRANSFERASE 6"/>
    <property type="match status" value="1"/>
</dbReference>
<feature type="transmembrane region" description="Helical" evidence="7">
    <location>
        <begin position="61"/>
        <end position="81"/>
    </location>
</feature>
<evidence type="ECO:0000256" key="7">
    <source>
        <dbReference type="SAM" id="Phobius"/>
    </source>
</evidence>
<evidence type="ECO:0000256" key="2">
    <source>
        <dbReference type="ARBA" id="ARBA00022679"/>
    </source>
</evidence>
<keyword evidence="3 7" id="KW-0812">Transmembrane</keyword>
<evidence type="ECO:0000256" key="1">
    <source>
        <dbReference type="ARBA" id="ARBA00004141"/>
    </source>
</evidence>
<accession>A0A914H5D6</accession>
<dbReference type="GO" id="GO:0030258">
    <property type="term" value="P:lipid modification"/>
    <property type="evidence" value="ECO:0007669"/>
    <property type="project" value="TreeGrafter"/>
</dbReference>
<evidence type="ECO:0000313" key="8">
    <source>
        <dbReference type="Proteomes" id="UP000887572"/>
    </source>
</evidence>
<evidence type="ECO:0000256" key="4">
    <source>
        <dbReference type="ARBA" id="ARBA00022989"/>
    </source>
</evidence>
<dbReference type="PANTHER" id="PTHR13906">
    <property type="entry name" value="PORCUPINE"/>
    <property type="match status" value="1"/>
</dbReference>
<feature type="transmembrane region" description="Helical" evidence="7">
    <location>
        <begin position="431"/>
        <end position="453"/>
    </location>
</feature>